<feature type="transmembrane region" description="Helical" evidence="1">
    <location>
        <begin position="20"/>
        <end position="38"/>
    </location>
</feature>
<feature type="transmembrane region" description="Helical" evidence="1">
    <location>
        <begin position="234"/>
        <end position="252"/>
    </location>
</feature>
<feature type="transmembrane region" description="Helical" evidence="1">
    <location>
        <begin position="135"/>
        <end position="162"/>
    </location>
</feature>
<keyword evidence="1" id="KW-0812">Transmembrane</keyword>
<feature type="transmembrane region" description="Helical" evidence="1">
    <location>
        <begin position="319"/>
        <end position="338"/>
    </location>
</feature>
<dbReference type="EMBL" id="FPCH01000003">
    <property type="protein sequence ID" value="SFV37396.1"/>
    <property type="molecule type" value="Genomic_DNA"/>
</dbReference>
<keyword evidence="3" id="KW-0808">Transferase</keyword>
<evidence type="ECO:0000313" key="4">
    <source>
        <dbReference type="Proteomes" id="UP000199423"/>
    </source>
</evidence>
<dbReference type="PANTHER" id="PTHR23028:SF53">
    <property type="entry name" value="ACYL_TRANSF_3 DOMAIN-CONTAINING PROTEIN"/>
    <property type="match status" value="1"/>
</dbReference>
<feature type="transmembrane region" description="Helical" evidence="1">
    <location>
        <begin position="97"/>
        <end position="115"/>
    </location>
</feature>
<keyword evidence="3" id="KW-0378">Hydrolase</keyword>
<dbReference type="GO" id="GO:0016747">
    <property type="term" value="F:acyltransferase activity, transferring groups other than amino-acyl groups"/>
    <property type="evidence" value="ECO:0007669"/>
    <property type="project" value="InterPro"/>
</dbReference>
<feature type="transmembrane region" description="Helical" evidence="1">
    <location>
        <begin position="289"/>
        <end position="313"/>
    </location>
</feature>
<feature type="domain" description="Acyltransferase 3" evidence="2">
    <location>
        <begin position="19"/>
        <end position="337"/>
    </location>
</feature>
<feature type="transmembrane region" description="Helical" evidence="1">
    <location>
        <begin position="199"/>
        <end position="222"/>
    </location>
</feature>
<sequence length="369" mass="40960">MKILPEIHSIPRSHPSRIAALDMLRACALLSVVIYHSVQMSPVPLPTLSLVTTNGQYGVDLFFVLSGWLIGGLYWREMQLDGQVNIARFWGRRWLRTLPPYFVALALSWGAVRFSRGEPFDPGYLLFLQNYEERIPYFLVSWSLCVEEHFYLVAPLLAGALFALTARRYFWIACVGLLAVSPLCRWLEWNRHPAMDFGYIQTATHLRLDGLVMGFAMSFIAIHSPRSFGQLRSSALPILAATIGGLVAIRMIGGPTCFALWPLLVSIVFAAVLVATGTKKSDDRGWFPWSAIALSSYSAYLVHPLAIHVAILLAAGNSIIYWPAAATVTIAGTALLYFTVEKPAILLRDTYLPRRALMRGKAMSLGGKS</sequence>
<dbReference type="RefSeq" id="WP_177228186.1">
    <property type="nucleotide sequence ID" value="NZ_FPCH01000003.1"/>
</dbReference>
<dbReference type="STRING" id="51670.SAMN04488557_3142"/>
<reference evidence="4" key="1">
    <citation type="submission" date="2016-10" db="EMBL/GenBank/DDBJ databases">
        <authorList>
            <person name="Varghese N."/>
            <person name="Submissions S."/>
        </authorList>
    </citation>
    <scope>NUCLEOTIDE SEQUENCE [LARGE SCALE GENOMIC DNA]</scope>
    <source>
        <strain evidence="4">DSM 1565</strain>
    </source>
</reference>
<dbReference type="Pfam" id="PF01757">
    <property type="entry name" value="Acyl_transf_3"/>
    <property type="match status" value="1"/>
</dbReference>
<proteinExistence type="predicted"/>
<protein>
    <submittedName>
        <fullName evidence="3">Peptidoglycan/LPS O-acetylase OafA/YrhL, contains acyltransferase and SGNH-hydrolase domains</fullName>
    </submittedName>
</protein>
<keyword evidence="1" id="KW-1133">Transmembrane helix</keyword>
<feature type="transmembrane region" description="Helical" evidence="1">
    <location>
        <begin position="58"/>
        <end position="76"/>
    </location>
</feature>
<keyword evidence="4" id="KW-1185">Reference proteome</keyword>
<keyword evidence="1" id="KW-0472">Membrane</keyword>
<feature type="transmembrane region" description="Helical" evidence="1">
    <location>
        <begin position="169"/>
        <end position="187"/>
    </location>
</feature>
<evidence type="ECO:0000313" key="3">
    <source>
        <dbReference type="EMBL" id="SFV37396.1"/>
    </source>
</evidence>
<dbReference type="AlphaFoldDB" id="A0A1I7NRX1"/>
<accession>A0A1I7NRX1</accession>
<dbReference type="Proteomes" id="UP000199423">
    <property type="component" value="Unassembled WGS sequence"/>
</dbReference>
<organism evidence="3 4">
    <name type="scientific">Hyphomicrobium facile</name>
    <dbReference type="NCBI Taxonomy" id="51670"/>
    <lineage>
        <taxon>Bacteria</taxon>
        <taxon>Pseudomonadati</taxon>
        <taxon>Pseudomonadota</taxon>
        <taxon>Alphaproteobacteria</taxon>
        <taxon>Hyphomicrobiales</taxon>
        <taxon>Hyphomicrobiaceae</taxon>
        <taxon>Hyphomicrobium</taxon>
    </lineage>
</organism>
<dbReference type="InterPro" id="IPR050879">
    <property type="entry name" value="Acyltransferase_3"/>
</dbReference>
<evidence type="ECO:0000256" key="1">
    <source>
        <dbReference type="SAM" id="Phobius"/>
    </source>
</evidence>
<feature type="transmembrane region" description="Helical" evidence="1">
    <location>
        <begin position="258"/>
        <end position="277"/>
    </location>
</feature>
<dbReference type="GO" id="GO:0009103">
    <property type="term" value="P:lipopolysaccharide biosynthetic process"/>
    <property type="evidence" value="ECO:0007669"/>
    <property type="project" value="TreeGrafter"/>
</dbReference>
<dbReference type="PANTHER" id="PTHR23028">
    <property type="entry name" value="ACETYLTRANSFERASE"/>
    <property type="match status" value="1"/>
</dbReference>
<dbReference type="GO" id="GO:0016787">
    <property type="term" value="F:hydrolase activity"/>
    <property type="evidence" value="ECO:0007669"/>
    <property type="project" value="UniProtKB-KW"/>
</dbReference>
<keyword evidence="3" id="KW-0012">Acyltransferase</keyword>
<gene>
    <name evidence="3" type="ORF">SAMN04488557_3142</name>
</gene>
<dbReference type="InterPro" id="IPR002656">
    <property type="entry name" value="Acyl_transf_3_dom"/>
</dbReference>
<dbReference type="GO" id="GO:0016020">
    <property type="term" value="C:membrane"/>
    <property type="evidence" value="ECO:0007669"/>
    <property type="project" value="TreeGrafter"/>
</dbReference>
<evidence type="ECO:0000259" key="2">
    <source>
        <dbReference type="Pfam" id="PF01757"/>
    </source>
</evidence>
<name>A0A1I7NRX1_9HYPH</name>